<keyword evidence="3" id="KW-1185">Reference proteome</keyword>
<gene>
    <name evidence="2" type="ORF">EPI10_005403</name>
</gene>
<evidence type="ECO:0000259" key="1">
    <source>
        <dbReference type="Pfam" id="PF00078"/>
    </source>
</evidence>
<dbReference type="OrthoDB" id="1733657at2759"/>
<evidence type="ECO:0000313" key="3">
    <source>
        <dbReference type="Proteomes" id="UP000325315"/>
    </source>
</evidence>
<reference evidence="3" key="1">
    <citation type="journal article" date="2019" name="Plant Biotechnol. J.">
        <title>Genome sequencing of the Australian wild diploid species Gossypium australe highlights disease resistance and delayed gland morphogenesis.</title>
        <authorList>
            <person name="Cai Y."/>
            <person name="Cai X."/>
            <person name="Wang Q."/>
            <person name="Wang P."/>
            <person name="Zhang Y."/>
            <person name="Cai C."/>
            <person name="Xu Y."/>
            <person name="Wang K."/>
            <person name="Zhou Z."/>
            <person name="Wang C."/>
            <person name="Geng S."/>
            <person name="Li B."/>
            <person name="Dong Q."/>
            <person name="Hou Y."/>
            <person name="Wang H."/>
            <person name="Ai P."/>
            <person name="Liu Z."/>
            <person name="Yi F."/>
            <person name="Sun M."/>
            <person name="An G."/>
            <person name="Cheng J."/>
            <person name="Zhang Y."/>
            <person name="Shi Q."/>
            <person name="Xie Y."/>
            <person name="Shi X."/>
            <person name="Chang Y."/>
            <person name="Huang F."/>
            <person name="Chen Y."/>
            <person name="Hong S."/>
            <person name="Mi L."/>
            <person name="Sun Q."/>
            <person name="Zhang L."/>
            <person name="Zhou B."/>
            <person name="Peng R."/>
            <person name="Zhang X."/>
            <person name="Liu F."/>
        </authorList>
    </citation>
    <scope>NUCLEOTIDE SEQUENCE [LARGE SCALE GENOMIC DNA]</scope>
    <source>
        <strain evidence="3">cv. PA1801</strain>
    </source>
</reference>
<comment type="caution">
    <text evidence="2">The sequence shown here is derived from an EMBL/GenBank/DDBJ whole genome shotgun (WGS) entry which is preliminary data.</text>
</comment>
<evidence type="ECO:0000313" key="2">
    <source>
        <dbReference type="EMBL" id="KAA3483212.1"/>
    </source>
</evidence>
<sequence>MKVKDNDVPKIVFSMWYGHYEFFVMPFGLTKAPVTFMDLMNHQFMVVFIDDILIYSKSEIEHEKHLIIVLHIISTEGIWVDSKKIEAVLQWKASKNFFIGLVDYYKRFVKKFSKIGLLMMKLLHKNVPFVWNNQC</sequence>
<accession>A0A5B6WQW4</accession>
<keyword evidence="2" id="KW-0548">Nucleotidyltransferase</keyword>
<dbReference type="GO" id="GO:0003964">
    <property type="term" value="F:RNA-directed DNA polymerase activity"/>
    <property type="evidence" value="ECO:0007669"/>
    <property type="project" value="UniProtKB-KW"/>
</dbReference>
<dbReference type="Pfam" id="PF00078">
    <property type="entry name" value="RVT_1"/>
    <property type="match status" value="1"/>
</dbReference>
<dbReference type="InterPro" id="IPR000477">
    <property type="entry name" value="RT_dom"/>
</dbReference>
<keyword evidence="2" id="KW-0695">RNA-directed DNA polymerase</keyword>
<dbReference type="PANTHER" id="PTHR24559">
    <property type="entry name" value="TRANSPOSON TY3-I GAG-POL POLYPROTEIN"/>
    <property type="match status" value="1"/>
</dbReference>
<dbReference type="SUPFAM" id="SSF56672">
    <property type="entry name" value="DNA/RNA polymerases"/>
    <property type="match status" value="1"/>
</dbReference>
<name>A0A5B6WQW4_9ROSI</name>
<dbReference type="EMBL" id="SMMG02000002">
    <property type="protein sequence ID" value="KAA3483212.1"/>
    <property type="molecule type" value="Genomic_DNA"/>
</dbReference>
<dbReference type="PANTHER" id="PTHR24559:SF444">
    <property type="entry name" value="REVERSE TRANSCRIPTASE DOMAIN-CONTAINING PROTEIN"/>
    <property type="match status" value="1"/>
</dbReference>
<dbReference type="AlphaFoldDB" id="A0A5B6WQW4"/>
<dbReference type="Gene3D" id="3.10.10.10">
    <property type="entry name" value="HIV Type 1 Reverse Transcriptase, subunit A, domain 1"/>
    <property type="match status" value="1"/>
</dbReference>
<feature type="domain" description="Reverse transcriptase" evidence="1">
    <location>
        <begin position="17"/>
        <end position="92"/>
    </location>
</feature>
<dbReference type="Gene3D" id="3.30.70.270">
    <property type="match status" value="1"/>
</dbReference>
<dbReference type="Proteomes" id="UP000325315">
    <property type="component" value="Unassembled WGS sequence"/>
</dbReference>
<keyword evidence="2" id="KW-0808">Transferase</keyword>
<protein>
    <submittedName>
        <fullName evidence="2">RNA-directed DNA polymerase-like protein</fullName>
    </submittedName>
</protein>
<dbReference type="InterPro" id="IPR053134">
    <property type="entry name" value="RNA-dir_DNA_polymerase"/>
</dbReference>
<organism evidence="2 3">
    <name type="scientific">Gossypium australe</name>
    <dbReference type="NCBI Taxonomy" id="47621"/>
    <lineage>
        <taxon>Eukaryota</taxon>
        <taxon>Viridiplantae</taxon>
        <taxon>Streptophyta</taxon>
        <taxon>Embryophyta</taxon>
        <taxon>Tracheophyta</taxon>
        <taxon>Spermatophyta</taxon>
        <taxon>Magnoliopsida</taxon>
        <taxon>eudicotyledons</taxon>
        <taxon>Gunneridae</taxon>
        <taxon>Pentapetalae</taxon>
        <taxon>rosids</taxon>
        <taxon>malvids</taxon>
        <taxon>Malvales</taxon>
        <taxon>Malvaceae</taxon>
        <taxon>Malvoideae</taxon>
        <taxon>Gossypium</taxon>
    </lineage>
</organism>
<dbReference type="InterPro" id="IPR043128">
    <property type="entry name" value="Rev_trsase/Diguanyl_cyclase"/>
</dbReference>
<dbReference type="InterPro" id="IPR043502">
    <property type="entry name" value="DNA/RNA_pol_sf"/>
</dbReference>
<proteinExistence type="predicted"/>